<feature type="region of interest" description="Disordered" evidence="1">
    <location>
        <begin position="160"/>
        <end position="189"/>
    </location>
</feature>
<protein>
    <submittedName>
        <fullName evidence="2">DUF1190 domain-containing protein</fullName>
    </submittedName>
</protein>
<dbReference type="Pfam" id="PF06693">
    <property type="entry name" value="DUF1190"/>
    <property type="match status" value="1"/>
</dbReference>
<name>A0A8J6QVE9_9GAMM</name>
<sequence>MKRSQWLKLTIMGAASGSLISCSPEPRQEIVNYSDISECVNDRVFSEQECVAQYQQAQQQAAQDAPMYQNGHDCQTDFGRDQCYHNGSFWQPFMAGFFMSRLAGSVGAGLNSGQVHSRPLYRSADDPASFRTAENVKTGNVGDTRPRSAPNRLMSASQASLYSRPNSMGKRAATLNRGGFGQRSSSWGS</sequence>
<dbReference type="PROSITE" id="PS51257">
    <property type="entry name" value="PROKAR_LIPOPROTEIN"/>
    <property type="match status" value="1"/>
</dbReference>
<evidence type="ECO:0000313" key="2">
    <source>
        <dbReference type="EMBL" id="MBD1391297.1"/>
    </source>
</evidence>
<organism evidence="2 3">
    <name type="scientific">Neiella litorisoli</name>
    <dbReference type="NCBI Taxonomy" id="2771431"/>
    <lineage>
        <taxon>Bacteria</taxon>
        <taxon>Pseudomonadati</taxon>
        <taxon>Pseudomonadota</taxon>
        <taxon>Gammaproteobacteria</taxon>
        <taxon>Alteromonadales</taxon>
        <taxon>Echinimonadaceae</taxon>
        <taxon>Neiella</taxon>
    </lineage>
</organism>
<accession>A0A8J6QVE9</accession>
<evidence type="ECO:0000256" key="1">
    <source>
        <dbReference type="SAM" id="MobiDB-lite"/>
    </source>
</evidence>
<dbReference type="Proteomes" id="UP000638014">
    <property type="component" value="Unassembled WGS sequence"/>
</dbReference>
<reference evidence="2" key="1">
    <citation type="submission" date="2020-09" db="EMBL/GenBank/DDBJ databases">
        <title>A novel bacterium of genus Neiella, isolated from South China Sea.</title>
        <authorList>
            <person name="Huang H."/>
            <person name="Mo K."/>
            <person name="Hu Y."/>
        </authorList>
    </citation>
    <scope>NUCLEOTIDE SEQUENCE</scope>
    <source>
        <strain evidence="2">HB171785</strain>
    </source>
</reference>
<evidence type="ECO:0000313" key="3">
    <source>
        <dbReference type="Proteomes" id="UP000638014"/>
    </source>
</evidence>
<dbReference type="RefSeq" id="WP_191146355.1">
    <property type="nucleotide sequence ID" value="NZ_JACXAF010000034.1"/>
</dbReference>
<keyword evidence="3" id="KW-1185">Reference proteome</keyword>
<comment type="caution">
    <text evidence="2">The sequence shown here is derived from an EMBL/GenBank/DDBJ whole genome shotgun (WGS) entry which is preliminary data.</text>
</comment>
<dbReference type="InterPro" id="IPR009576">
    <property type="entry name" value="Biofilm_formation_YgiB"/>
</dbReference>
<dbReference type="EMBL" id="JACXAF010000034">
    <property type="protein sequence ID" value="MBD1391297.1"/>
    <property type="molecule type" value="Genomic_DNA"/>
</dbReference>
<gene>
    <name evidence="2" type="ORF">IC617_17865</name>
</gene>
<dbReference type="AlphaFoldDB" id="A0A8J6QVE9"/>
<proteinExistence type="predicted"/>